<evidence type="ECO:0000313" key="2">
    <source>
        <dbReference type="Proteomes" id="UP001164250"/>
    </source>
</evidence>
<dbReference type="Proteomes" id="UP001164250">
    <property type="component" value="Chromosome 8"/>
</dbReference>
<accession>A0ACC1AWJ8</accession>
<gene>
    <name evidence="1" type="ORF">Patl1_13097</name>
</gene>
<reference evidence="2" key="1">
    <citation type="journal article" date="2023" name="G3 (Bethesda)">
        <title>Genome assembly and association tests identify interacting loci associated with vigor, precocity, and sex in interspecific pistachio rootstocks.</title>
        <authorList>
            <person name="Palmer W."/>
            <person name="Jacygrad E."/>
            <person name="Sagayaradj S."/>
            <person name="Cavanaugh K."/>
            <person name="Han R."/>
            <person name="Bertier L."/>
            <person name="Beede B."/>
            <person name="Kafkas S."/>
            <person name="Golino D."/>
            <person name="Preece J."/>
            <person name="Michelmore R."/>
        </authorList>
    </citation>
    <scope>NUCLEOTIDE SEQUENCE [LARGE SCALE GENOMIC DNA]</scope>
</reference>
<organism evidence="1 2">
    <name type="scientific">Pistacia atlantica</name>
    <dbReference type="NCBI Taxonomy" id="434234"/>
    <lineage>
        <taxon>Eukaryota</taxon>
        <taxon>Viridiplantae</taxon>
        <taxon>Streptophyta</taxon>
        <taxon>Embryophyta</taxon>
        <taxon>Tracheophyta</taxon>
        <taxon>Spermatophyta</taxon>
        <taxon>Magnoliopsida</taxon>
        <taxon>eudicotyledons</taxon>
        <taxon>Gunneridae</taxon>
        <taxon>Pentapetalae</taxon>
        <taxon>rosids</taxon>
        <taxon>malvids</taxon>
        <taxon>Sapindales</taxon>
        <taxon>Anacardiaceae</taxon>
        <taxon>Pistacia</taxon>
    </lineage>
</organism>
<evidence type="ECO:0000313" key="1">
    <source>
        <dbReference type="EMBL" id="KAJ0091056.1"/>
    </source>
</evidence>
<sequence length="368" mass="40288">MYQLTYLLYKHQWHIPPSMKVTMEVNNRYITIKTHIEGAPKESDFELKNAALALSIEAGSNDLIVKTLYVSIDPYQINRMKSYSSSRKATVAAAPITPGEAIDGYGVAKIVVSGNPEFQKDELVVGFVGWGEYKLVKGGDRLRKLDPMGFPLSHHTGIFGYGGLTAYSGFFEICKPRKGEKVFVSGASGSVGNLVGQFAKLFGCYVVGSVGNNKKVAVLKEKLGFDDAFNYKEEPDLKATLRRYFPDGIDVYFDNVGGDMLEAAVANMNLFGRVAACGAISEYTNASKRASPNMLDVVYKRIKIQGFLVSDHINLYADFVSTIGDHLRNGKIQPLEDISNGVESIPSAFIGLFQGDNIGKKIVCVAED</sequence>
<name>A0ACC1AWJ8_9ROSI</name>
<dbReference type="EMBL" id="CM047904">
    <property type="protein sequence ID" value="KAJ0091056.1"/>
    <property type="molecule type" value="Genomic_DNA"/>
</dbReference>
<comment type="caution">
    <text evidence="1">The sequence shown here is derived from an EMBL/GenBank/DDBJ whole genome shotgun (WGS) entry which is preliminary data.</text>
</comment>
<proteinExistence type="predicted"/>
<protein>
    <submittedName>
        <fullName evidence="1">Uncharacterized protein</fullName>
    </submittedName>
</protein>
<keyword evidence="2" id="KW-1185">Reference proteome</keyword>